<keyword evidence="8" id="KW-0963">Cytoplasm</keyword>
<accession>A0A0G3WB32</accession>
<feature type="site" description="Could be important to modulate the pK values of the two catalytic cysteine residues" evidence="8">
    <location>
        <position position="216"/>
    </location>
</feature>
<evidence type="ECO:0000256" key="5">
    <source>
        <dbReference type="ARBA" id="ARBA00023154"/>
    </source>
</evidence>
<dbReference type="Gene3D" id="3.10.310.10">
    <property type="entry name" value="Diaminopimelate Epimerase, Chain A, domain 1"/>
    <property type="match status" value="2"/>
</dbReference>
<feature type="binding site" evidence="8">
    <location>
        <begin position="216"/>
        <end position="217"/>
    </location>
    <ligand>
        <name>substrate</name>
    </ligand>
</feature>
<evidence type="ECO:0000256" key="9">
    <source>
        <dbReference type="PROSITE-ProRule" id="PRU10125"/>
    </source>
</evidence>
<feature type="active site" evidence="9">
    <location>
        <position position="75"/>
    </location>
</feature>
<evidence type="ECO:0000256" key="8">
    <source>
        <dbReference type="HAMAP-Rule" id="MF_00197"/>
    </source>
</evidence>
<dbReference type="Proteomes" id="UP000035704">
    <property type="component" value="Chromosome"/>
</dbReference>
<reference evidence="10 11" key="1">
    <citation type="submission" date="2014-10" db="EMBL/GenBank/DDBJ databases">
        <title>Genome sequence of Clostridium aceticum DSM 1496.</title>
        <authorList>
            <person name="Poehlein A."/>
            <person name="Schiel-Bengelsdorf B."/>
            <person name="Gottschalk G."/>
            <person name="Duerre P."/>
            <person name="Daniel R."/>
        </authorList>
    </citation>
    <scope>NUCLEOTIDE SEQUENCE [LARGE SCALE GENOMIC DNA]</scope>
    <source>
        <strain evidence="10 11">DSM 1496</strain>
    </source>
</reference>
<evidence type="ECO:0000256" key="7">
    <source>
        <dbReference type="ARBA" id="ARBA00051712"/>
    </source>
</evidence>
<dbReference type="EC" id="5.1.1.7" evidence="3 8"/>
<feature type="active site" description="Proton acceptor" evidence="8">
    <location>
        <position position="225"/>
    </location>
</feature>
<evidence type="ECO:0000256" key="6">
    <source>
        <dbReference type="ARBA" id="ARBA00023235"/>
    </source>
</evidence>
<dbReference type="Pfam" id="PF01678">
    <property type="entry name" value="DAP_epimerase"/>
    <property type="match status" value="2"/>
</dbReference>
<feature type="site" description="Could be important to modulate the pK values of the two catalytic cysteine residues" evidence="8">
    <location>
        <position position="167"/>
    </location>
</feature>
<evidence type="ECO:0000256" key="4">
    <source>
        <dbReference type="ARBA" id="ARBA00022605"/>
    </source>
</evidence>
<keyword evidence="11" id="KW-1185">Reference proteome</keyword>
<comment type="subunit">
    <text evidence="8">Homodimer.</text>
</comment>
<dbReference type="InterPro" id="IPR001653">
    <property type="entry name" value="DAP_epimerase_DapF"/>
</dbReference>
<keyword evidence="4 8" id="KW-0028">Amino-acid biosynthesis</keyword>
<feature type="binding site" evidence="8">
    <location>
        <begin position="226"/>
        <end position="227"/>
    </location>
    <ligand>
        <name>substrate</name>
    </ligand>
</feature>
<dbReference type="GO" id="GO:0008837">
    <property type="term" value="F:diaminopimelate epimerase activity"/>
    <property type="evidence" value="ECO:0007669"/>
    <property type="project" value="UniProtKB-UniRule"/>
</dbReference>
<evidence type="ECO:0000256" key="1">
    <source>
        <dbReference type="ARBA" id="ARBA00005196"/>
    </source>
</evidence>
<evidence type="ECO:0000256" key="3">
    <source>
        <dbReference type="ARBA" id="ARBA00013080"/>
    </source>
</evidence>
<comment type="similarity">
    <text evidence="2 8">Belongs to the diaminopimelate epimerase family.</text>
</comment>
<feature type="binding site" evidence="8">
    <location>
        <position position="14"/>
    </location>
    <ligand>
        <name>substrate</name>
    </ligand>
</feature>
<dbReference type="STRING" id="84022.CACET_c21010"/>
<evidence type="ECO:0000256" key="2">
    <source>
        <dbReference type="ARBA" id="ARBA00010219"/>
    </source>
</evidence>
<dbReference type="PANTHER" id="PTHR31689">
    <property type="entry name" value="DIAMINOPIMELATE EPIMERASE, CHLOROPLASTIC"/>
    <property type="match status" value="1"/>
</dbReference>
<keyword evidence="5 8" id="KW-0457">Lysine biosynthesis</keyword>
<sequence>MMNIPFKKLHGAGNDFIIIKYESFPYEEKFSELAIRSCHRRFGIGGDGLMMVGTSQKADFKMYYYNSDGSKANMCGNGIRCFAKFVYDEGLVKTKQFNIETLAGIKTVHIKETSSRVDTVNVNMGKMIFEPEKIPVKTEEITSFINQELKVEDKTFLISTVLMGVPHTVIFTEDLSLDMVKTIGPIIEKHSIFPENTNVNFAKILDATHIEVRTWERGAGYTLACGTGVTSVCGIAHHLKLVEEEVWVNTEGGKLKITIDKEGNIDMEGPAEDICCGVYSFNQRD</sequence>
<feature type="binding site" evidence="8">
    <location>
        <position position="198"/>
    </location>
    <ligand>
        <name>substrate</name>
    </ligand>
</feature>
<evidence type="ECO:0000313" key="11">
    <source>
        <dbReference type="Proteomes" id="UP000035704"/>
    </source>
</evidence>
<keyword evidence="6 8" id="KW-0413">Isomerase</keyword>
<dbReference type="SUPFAM" id="SSF54506">
    <property type="entry name" value="Diaminopimelate epimerase-like"/>
    <property type="match status" value="2"/>
</dbReference>
<comment type="catalytic activity">
    <reaction evidence="7 8">
        <text>(2S,6S)-2,6-diaminopimelate = meso-2,6-diaminopimelate</text>
        <dbReference type="Rhea" id="RHEA:15393"/>
        <dbReference type="ChEBI" id="CHEBI:57609"/>
        <dbReference type="ChEBI" id="CHEBI:57791"/>
        <dbReference type="EC" id="5.1.1.7"/>
    </reaction>
</comment>
<comment type="subcellular location">
    <subcellularLocation>
        <location evidence="8">Cytoplasm</location>
    </subcellularLocation>
</comment>
<dbReference type="KEGG" id="cace:CACET_c21010"/>
<dbReference type="EMBL" id="CP009687">
    <property type="protein sequence ID" value="AKL95548.1"/>
    <property type="molecule type" value="Genomic_DNA"/>
</dbReference>
<feature type="binding site" evidence="8">
    <location>
        <begin position="76"/>
        <end position="77"/>
    </location>
    <ligand>
        <name>substrate</name>
    </ligand>
</feature>
<dbReference type="GO" id="GO:0005829">
    <property type="term" value="C:cytosol"/>
    <property type="evidence" value="ECO:0007669"/>
    <property type="project" value="TreeGrafter"/>
</dbReference>
<dbReference type="PANTHER" id="PTHR31689:SF0">
    <property type="entry name" value="DIAMINOPIMELATE EPIMERASE"/>
    <property type="match status" value="1"/>
</dbReference>
<protein>
    <recommendedName>
        <fullName evidence="3 8">Diaminopimelate epimerase</fullName>
        <shortName evidence="8">DAP epimerase</shortName>
        <ecNumber evidence="3 8">5.1.1.7</ecNumber>
    </recommendedName>
    <alternativeName>
        <fullName evidence="8">PLP-independent amino acid racemase</fullName>
    </alternativeName>
</protein>
<dbReference type="PROSITE" id="PS01326">
    <property type="entry name" value="DAP_EPIMERASE"/>
    <property type="match status" value="1"/>
</dbReference>
<dbReference type="NCBIfam" id="TIGR00652">
    <property type="entry name" value="DapF"/>
    <property type="match status" value="1"/>
</dbReference>
<organism evidence="10 11">
    <name type="scientific">Clostridium aceticum</name>
    <dbReference type="NCBI Taxonomy" id="84022"/>
    <lineage>
        <taxon>Bacteria</taxon>
        <taxon>Bacillati</taxon>
        <taxon>Bacillota</taxon>
        <taxon>Clostridia</taxon>
        <taxon>Eubacteriales</taxon>
        <taxon>Clostridiaceae</taxon>
        <taxon>Clostridium</taxon>
    </lineage>
</organism>
<dbReference type="InterPro" id="IPR018510">
    <property type="entry name" value="DAP_epimerase_AS"/>
</dbReference>
<dbReference type="UniPathway" id="UPA00034">
    <property type="reaction ID" value="UER00025"/>
</dbReference>
<dbReference type="HAMAP" id="MF_00197">
    <property type="entry name" value="DAP_epimerase"/>
    <property type="match status" value="1"/>
</dbReference>
<dbReference type="PATRIC" id="fig|84022.6.peg.2100"/>
<gene>
    <name evidence="8 10" type="primary">dapF</name>
    <name evidence="10" type="ORF">CACET_c21010</name>
</gene>
<name>A0A0G3WB32_9CLOT</name>
<evidence type="ECO:0000313" key="10">
    <source>
        <dbReference type="EMBL" id="AKL95548.1"/>
    </source>
</evidence>
<comment type="function">
    <text evidence="8">Catalyzes the stereoinversion of LL-2,6-diaminopimelate (L,L-DAP) to meso-diaminopimelate (meso-DAP), a precursor of L-lysine and an essential component of the bacterial peptidoglycan.</text>
</comment>
<comment type="pathway">
    <text evidence="1 8">Amino-acid biosynthesis; L-lysine biosynthesis via DAP pathway; DL-2,6-diaminopimelate from LL-2,6-diaminopimelate: step 1/1.</text>
</comment>
<dbReference type="GO" id="GO:0009089">
    <property type="term" value="P:lysine biosynthetic process via diaminopimelate"/>
    <property type="evidence" value="ECO:0007669"/>
    <property type="project" value="UniProtKB-UniRule"/>
</dbReference>
<comment type="caution">
    <text evidence="8">Lacks conserved residue(s) required for the propagation of feature annotation.</text>
</comment>
<dbReference type="AlphaFoldDB" id="A0A0G3WB32"/>
<proteinExistence type="inferred from homology"/>
<feature type="binding site" evidence="8">
    <location>
        <position position="66"/>
    </location>
    <ligand>
        <name>substrate</name>
    </ligand>
</feature>
<feature type="active site" description="Proton donor" evidence="8">
    <location>
        <position position="75"/>
    </location>
</feature>